<reference evidence="2" key="1">
    <citation type="submission" date="2020-11" db="EMBL/GenBank/DDBJ databases">
        <authorList>
            <consortium name="DOE Joint Genome Institute"/>
            <person name="Ahrendt S."/>
            <person name="Riley R."/>
            <person name="Andreopoulos W."/>
            <person name="LaButti K."/>
            <person name="Pangilinan J."/>
            <person name="Ruiz-duenas F.J."/>
            <person name="Barrasa J.M."/>
            <person name="Sanchez-Garcia M."/>
            <person name="Camarero S."/>
            <person name="Miyauchi S."/>
            <person name="Serrano A."/>
            <person name="Linde D."/>
            <person name="Babiker R."/>
            <person name="Drula E."/>
            <person name="Ayuso-Fernandez I."/>
            <person name="Pacheco R."/>
            <person name="Padilla G."/>
            <person name="Ferreira P."/>
            <person name="Barriuso J."/>
            <person name="Kellner H."/>
            <person name="Castanera R."/>
            <person name="Alfaro M."/>
            <person name="Ramirez L."/>
            <person name="Pisabarro A.G."/>
            <person name="Kuo A."/>
            <person name="Tritt A."/>
            <person name="Lipzen A."/>
            <person name="He G."/>
            <person name="Yan M."/>
            <person name="Ng V."/>
            <person name="Cullen D."/>
            <person name="Martin F."/>
            <person name="Rosso M.-N."/>
            <person name="Henrissat B."/>
            <person name="Hibbett D."/>
            <person name="Martinez A.T."/>
            <person name="Grigoriev I.V."/>
        </authorList>
    </citation>
    <scope>NUCLEOTIDE SEQUENCE</scope>
    <source>
        <strain evidence="2">AH 44721</strain>
    </source>
</reference>
<accession>A0A9P5TIC2</accession>
<gene>
    <name evidence="2" type="ORF">CPB84DRAFT_1751879</name>
</gene>
<name>A0A9P5TIC2_GYMJU</name>
<proteinExistence type="predicted"/>
<feature type="chain" id="PRO_5040352179" evidence="1">
    <location>
        <begin position="22"/>
        <end position="259"/>
    </location>
</feature>
<feature type="signal peptide" evidence="1">
    <location>
        <begin position="1"/>
        <end position="21"/>
    </location>
</feature>
<protein>
    <submittedName>
        <fullName evidence="2">Uncharacterized protein</fullName>
    </submittedName>
</protein>
<keyword evidence="1" id="KW-0732">Signal</keyword>
<evidence type="ECO:0000313" key="2">
    <source>
        <dbReference type="EMBL" id="KAF8878599.1"/>
    </source>
</evidence>
<dbReference type="AlphaFoldDB" id="A0A9P5TIC2"/>
<comment type="caution">
    <text evidence="2">The sequence shown here is derived from an EMBL/GenBank/DDBJ whole genome shotgun (WGS) entry which is preliminary data.</text>
</comment>
<evidence type="ECO:0000313" key="3">
    <source>
        <dbReference type="Proteomes" id="UP000724874"/>
    </source>
</evidence>
<sequence>MCWLWLDLKALALAWLELALAFPNLEPGQKPKIRLGLAWLWPRPGLLAYAWKYLSEKYSRMLSLTQLEMCSRRTVTKVLIKIKTQPDIPKVHKWIQAQALGFGFHKCWAGPKALPGQTSGPSLARPILAWLGPASGFRRTPVYSRNAQIPIWTGFIKFWPNSPVPIQTKIGQNAKSAQTFIQTRGGGDEKSLSHLSGQKAGLAKRYWPPFERGLGLMYYFVLDKSNHASAEKSIEDNELPFNEGNWIRQGKIYKEEKSN</sequence>
<dbReference type="Proteomes" id="UP000724874">
    <property type="component" value="Unassembled WGS sequence"/>
</dbReference>
<evidence type="ECO:0000256" key="1">
    <source>
        <dbReference type="SAM" id="SignalP"/>
    </source>
</evidence>
<keyword evidence="3" id="KW-1185">Reference proteome</keyword>
<dbReference type="EMBL" id="JADNYJ010000157">
    <property type="protein sequence ID" value="KAF8878599.1"/>
    <property type="molecule type" value="Genomic_DNA"/>
</dbReference>
<organism evidence="2 3">
    <name type="scientific">Gymnopilus junonius</name>
    <name type="common">Spectacular rustgill mushroom</name>
    <name type="synonym">Gymnopilus spectabilis subsp. junonius</name>
    <dbReference type="NCBI Taxonomy" id="109634"/>
    <lineage>
        <taxon>Eukaryota</taxon>
        <taxon>Fungi</taxon>
        <taxon>Dikarya</taxon>
        <taxon>Basidiomycota</taxon>
        <taxon>Agaricomycotina</taxon>
        <taxon>Agaricomycetes</taxon>
        <taxon>Agaricomycetidae</taxon>
        <taxon>Agaricales</taxon>
        <taxon>Agaricineae</taxon>
        <taxon>Hymenogastraceae</taxon>
        <taxon>Gymnopilus</taxon>
    </lineage>
</organism>